<evidence type="ECO:0000313" key="2">
    <source>
        <dbReference type="Proteomes" id="UP000319865"/>
    </source>
</evidence>
<gene>
    <name evidence="1" type="ORF">FHU33_0224</name>
</gene>
<dbReference type="AlphaFoldDB" id="A0A543P9V8"/>
<evidence type="ECO:0000313" key="1">
    <source>
        <dbReference type="EMBL" id="TQN40873.1"/>
    </source>
</evidence>
<keyword evidence="2" id="KW-1185">Reference proteome</keyword>
<dbReference type="EMBL" id="VFQE01000001">
    <property type="protein sequence ID" value="TQN40873.1"/>
    <property type="molecule type" value="Genomic_DNA"/>
</dbReference>
<protein>
    <submittedName>
        <fullName evidence="1">Uncharacterized protein</fullName>
    </submittedName>
</protein>
<reference evidence="1 2" key="1">
    <citation type="submission" date="2019-06" db="EMBL/GenBank/DDBJ databases">
        <title>Sequencing the genomes of 1000 actinobacteria strains.</title>
        <authorList>
            <person name="Klenk H.-P."/>
        </authorList>
    </citation>
    <scope>NUCLEOTIDE SEQUENCE [LARGE SCALE GENOMIC DNA]</scope>
    <source>
        <strain evidence="1 2">DSM 46837</strain>
    </source>
</reference>
<dbReference type="RefSeq" id="WP_142023688.1">
    <property type="nucleotide sequence ID" value="NZ_VFQE01000001.1"/>
</dbReference>
<sequence length="66" mass="6944">MNIDKDQILQLLRSQGDDAKAQQADQELPGQVDTEKDAGLLSKLGIDPMDLVKKLGGGGLGGLLGR</sequence>
<organism evidence="1 2">
    <name type="scientific">Blastococcus colisei</name>
    <dbReference type="NCBI Taxonomy" id="1564162"/>
    <lineage>
        <taxon>Bacteria</taxon>
        <taxon>Bacillati</taxon>
        <taxon>Actinomycetota</taxon>
        <taxon>Actinomycetes</taxon>
        <taxon>Geodermatophilales</taxon>
        <taxon>Geodermatophilaceae</taxon>
        <taxon>Blastococcus</taxon>
    </lineage>
</organism>
<name>A0A543P9V8_9ACTN</name>
<proteinExistence type="predicted"/>
<comment type="caution">
    <text evidence="1">The sequence shown here is derived from an EMBL/GenBank/DDBJ whole genome shotgun (WGS) entry which is preliminary data.</text>
</comment>
<dbReference type="Proteomes" id="UP000319865">
    <property type="component" value="Unassembled WGS sequence"/>
</dbReference>
<accession>A0A543P9V8</accession>